<accession>A0A482X9U0</accession>
<evidence type="ECO:0000313" key="3">
    <source>
        <dbReference type="Proteomes" id="UP000291343"/>
    </source>
</evidence>
<reference evidence="2 3" key="1">
    <citation type="journal article" date="2017" name="Gigascience">
        <title>Genome sequence of the small brown planthopper, Laodelphax striatellus.</title>
        <authorList>
            <person name="Zhu J."/>
            <person name="Jiang F."/>
            <person name="Wang X."/>
            <person name="Yang P."/>
            <person name="Bao Y."/>
            <person name="Zhao W."/>
            <person name="Wang W."/>
            <person name="Lu H."/>
            <person name="Wang Q."/>
            <person name="Cui N."/>
            <person name="Li J."/>
            <person name="Chen X."/>
            <person name="Luo L."/>
            <person name="Yu J."/>
            <person name="Kang L."/>
            <person name="Cui F."/>
        </authorList>
    </citation>
    <scope>NUCLEOTIDE SEQUENCE [LARGE SCALE GENOMIC DNA]</scope>
    <source>
        <strain evidence="2">Lst14</strain>
    </source>
</reference>
<sequence>MAESQGKKKVGDGRRGGGASELMDFSSVRAPLRMHLLKMDSQCHVNSQSTSLYAVRYALSKQPQPFPHRQHSSHHTELPFPPFSTQFPRALHKRSSKDSRLYYCRYRYATTLAKRLELLGHVTVDNLAIFVL</sequence>
<evidence type="ECO:0000256" key="1">
    <source>
        <dbReference type="SAM" id="MobiDB-lite"/>
    </source>
</evidence>
<organism evidence="2 3">
    <name type="scientific">Laodelphax striatellus</name>
    <name type="common">Small brown planthopper</name>
    <name type="synonym">Delphax striatella</name>
    <dbReference type="NCBI Taxonomy" id="195883"/>
    <lineage>
        <taxon>Eukaryota</taxon>
        <taxon>Metazoa</taxon>
        <taxon>Ecdysozoa</taxon>
        <taxon>Arthropoda</taxon>
        <taxon>Hexapoda</taxon>
        <taxon>Insecta</taxon>
        <taxon>Pterygota</taxon>
        <taxon>Neoptera</taxon>
        <taxon>Paraneoptera</taxon>
        <taxon>Hemiptera</taxon>
        <taxon>Auchenorrhyncha</taxon>
        <taxon>Fulgoroidea</taxon>
        <taxon>Delphacidae</taxon>
        <taxon>Criomorphinae</taxon>
        <taxon>Laodelphax</taxon>
    </lineage>
</organism>
<feature type="region of interest" description="Disordered" evidence="1">
    <location>
        <begin position="1"/>
        <end position="22"/>
    </location>
</feature>
<protein>
    <submittedName>
        <fullName evidence="2">Uncharacterized protein</fullName>
    </submittedName>
</protein>
<dbReference type="InParanoid" id="A0A482X9U0"/>
<feature type="compositionally biased region" description="Basic and acidic residues" evidence="1">
    <location>
        <begin position="1"/>
        <end position="15"/>
    </location>
</feature>
<keyword evidence="3" id="KW-1185">Reference proteome</keyword>
<gene>
    <name evidence="2" type="ORF">LSTR_LSTR014761</name>
</gene>
<dbReference type="AlphaFoldDB" id="A0A482X9U0"/>
<evidence type="ECO:0000313" key="2">
    <source>
        <dbReference type="EMBL" id="RZF42432.1"/>
    </source>
</evidence>
<proteinExistence type="predicted"/>
<dbReference type="EMBL" id="QKKF02015161">
    <property type="protein sequence ID" value="RZF42432.1"/>
    <property type="molecule type" value="Genomic_DNA"/>
</dbReference>
<name>A0A482X9U0_LAOST</name>
<comment type="caution">
    <text evidence="2">The sequence shown here is derived from an EMBL/GenBank/DDBJ whole genome shotgun (WGS) entry which is preliminary data.</text>
</comment>
<dbReference type="Proteomes" id="UP000291343">
    <property type="component" value="Unassembled WGS sequence"/>
</dbReference>